<evidence type="ECO:0000256" key="1">
    <source>
        <dbReference type="SAM" id="MobiDB-lite"/>
    </source>
</evidence>
<sequence length="77" mass="8151">MAEARGNPRLLDSTSTGYGSASRRDTSPDDLQQLTSSSYAVAPSGRAQRAIPTGLTTGPVEATEDEENVYTSEFVLV</sequence>
<dbReference type="AlphaFoldDB" id="A0A3P7P2R4"/>
<feature type="region of interest" description="Disordered" evidence="1">
    <location>
        <begin position="1"/>
        <end position="77"/>
    </location>
</feature>
<name>A0A3P7P2R4_DIBLA</name>
<proteinExistence type="predicted"/>
<reference evidence="2 3" key="1">
    <citation type="submission" date="2018-11" db="EMBL/GenBank/DDBJ databases">
        <authorList>
            <consortium name="Pathogen Informatics"/>
        </authorList>
    </citation>
    <scope>NUCLEOTIDE SEQUENCE [LARGE SCALE GENOMIC DNA]</scope>
</reference>
<accession>A0A3P7P2R4</accession>
<organism evidence="2 3">
    <name type="scientific">Dibothriocephalus latus</name>
    <name type="common">Fish tapeworm</name>
    <name type="synonym">Diphyllobothrium latum</name>
    <dbReference type="NCBI Taxonomy" id="60516"/>
    <lineage>
        <taxon>Eukaryota</taxon>
        <taxon>Metazoa</taxon>
        <taxon>Spiralia</taxon>
        <taxon>Lophotrochozoa</taxon>
        <taxon>Platyhelminthes</taxon>
        <taxon>Cestoda</taxon>
        <taxon>Eucestoda</taxon>
        <taxon>Diphyllobothriidea</taxon>
        <taxon>Diphyllobothriidae</taxon>
        <taxon>Dibothriocephalus</taxon>
    </lineage>
</organism>
<feature type="compositionally biased region" description="Polar residues" evidence="1">
    <location>
        <begin position="29"/>
        <end position="39"/>
    </location>
</feature>
<dbReference type="OrthoDB" id="10629457at2759"/>
<evidence type="ECO:0000313" key="3">
    <source>
        <dbReference type="Proteomes" id="UP000281553"/>
    </source>
</evidence>
<dbReference type="Proteomes" id="UP000281553">
    <property type="component" value="Unassembled WGS sequence"/>
</dbReference>
<keyword evidence="3" id="KW-1185">Reference proteome</keyword>
<dbReference type="EMBL" id="UYRU01096863">
    <property type="protein sequence ID" value="VDN39857.1"/>
    <property type="molecule type" value="Genomic_DNA"/>
</dbReference>
<evidence type="ECO:0000313" key="2">
    <source>
        <dbReference type="EMBL" id="VDN39857.1"/>
    </source>
</evidence>
<gene>
    <name evidence="2" type="ORF">DILT_LOCUS18035</name>
</gene>
<protein>
    <submittedName>
        <fullName evidence="2">Uncharacterized protein</fullName>
    </submittedName>
</protein>